<comment type="caution">
    <text evidence="4">The sequence shown here is derived from an EMBL/GenBank/DDBJ whole genome shotgun (WGS) entry which is preliminary data.</text>
</comment>
<evidence type="ECO:0000259" key="3">
    <source>
        <dbReference type="Pfam" id="PF13340"/>
    </source>
</evidence>
<dbReference type="Proteomes" id="UP000675781">
    <property type="component" value="Unassembled WGS sequence"/>
</dbReference>
<dbReference type="EMBL" id="JAGSOG010000056">
    <property type="protein sequence ID" value="MBR7834370.1"/>
    <property type="molecule type" value="Genomic_DNA"/>
</dbReference>
<dbReference type="GO" id="GO:0003677">
    <property type="term" value="F:DNA binding"/>
    <property type="evidence" value="ECO:0007669"/>
    <property type="project" value="InterPro"/>
</dbReference>
<dbReference type="AlphaFoldDB" id="A0A941ENK9"/>
<name>A0A941ENK9_9ACTN</name>
<feature type="domain" description="Insertion element IS402-like" evidence="3">
    <location>
        <begin position="10"/>
        <end position="88"/>
    </location>
</feature>
<reference evidence="4" key="1">
    <citation type="submission" date="2021-04" db="EMBL/GenBank/DDBJ databases">
        <title>Genome based classification of Actinospica acidithermotolerans sp. nov., an actinobacterium isolated from an Indonesian hot spring.</title>
        <authorList>
            <person name="Kusuma A.B."/>
            <person name="Putra K.E."/>
            <person name="Nafisah S."/>
            <person name="Loh J."/>
            <person name="Nouioui I."/>
            <person name="Goodfellow M."/>
        </authorList>
    </citation>
    <scope>NUCLEOTIDE SEQUENCE</scope>
    <source>
        <strain evidence="4">CSCA 57</strain>
    </source>
</reference>
<accession>A0A941ENK9</accession>
<keyword evidence="5" id="KW-1185">Reference proteome</keyword>
<dbReference type="GO" id="GO:0004803">
    <property type="term" value="F:transposase activity"/>
    <property type="evidence" value="ECO:0007669"/>
    <property type="project" value="InterPro"/>
</dbReference>
<evidence type="ECO:0000259" key="2">
    <source>
        <dbReference type="Pfam" id="PF01609"/>
    </source>
</evidence>
<evidence type="ECO:0000256" key="1">
    <source>
        <dbReference type="SAM" id="MobiDB-lite"/>
    </source>
</evidence>
<dbReference type="InterPro" id="IPR025161">
    <property type="entry name" value="IS402-like_dom"/>
</dbReference>
<evidence type="ECO:0000313" key="5">
    <source>
        <dbReference type="Proteomes" id="UP000675781"/>
    </source>
</evidence>
<dbReference type="PANTHER" id="PTHR30007">
    <property type="entry name" value="PHP DOMAIN PROTEIN"/>
    <property type="match status" value="1"/>
</dbReference>
<sequence length="273" mass="31391">MPSRPRPWIVTDDLWRRVAPLLPEHPVRADGRGRPWRDDRRALCGILFVLHTGLPWEWLPQELGYGSGMTCWRRPRDWQAAGVWDRLHRLLLEELHQAGHIDWERAAVDGSHVRAMGGGEHTGPSPVDRARPGSKHHLIVEGRGIPLSVSLTGGNRHDSTQLFPLLGAIPRIRAGGRGRPRSRPKTLFADRGYDYPVVRRRLWRRGIQPKIAKRGVPHGSGLGKVRYVVERTFAWLHGMRRLRTRYERRTDIHEAFLKLGVCIIALRHVIRLR</sequence>
<dbReference type="GO" id="GO:0006313">
    <property type="term" value="P:DNA transposition"/>
    <property type="evidence" value="ECO:0007669"/>
    <property type="project" value="InterPro"/>
</dbReference>
<dbReference type="PANTHER" id="PTHR30007:SF1">
    <property type="entry name" value="BLR1914 PROTEIN"/>
    <property type="match status" value="1"/>
</dbReference>
<dbReference type="Pfam" id="PF13340">
    <property type="entry name" value="DUF4096"/>
    <property type="match status" value="1"/>
</dbReference>
<dbReference type="Pfam" id="PF01609">
    <property type="entry name" value="DDE_Tnp_1"/>
    <property type="match status" value="1"/>
</dbReference>
<proteinExistence type="predicted"/>
<dbReference type="InterPro" id="IPR002559">
    <property type="entry name" value="Transposase_11"/>
</dbReference>
<feature type="domain" description="Transposase IS4-like" evidence="2">
    <location>
        <begin position="106"/>
        <end position="259"/>
    </location>
</feature>
<organism evidence="4 5">
    <name type="scientific">Actinospica durhamensis</name>
    <dbReference type="NCBI Taxonomy" id="1508375"/>
    <lineage>
        <taxon>Bacteria</taxon>
        <taxon>Bacillati</taxon>
        <taxon>Actinomycetota</taxon>
        <taxon>Actinomycetes</taxon>
        <taxon>Catenulisporales</taxon>
        <taxon>Actinospicaceae</taxon>
        <taxon>Actinospica</taxon>
    </lineage>
</organism>
<gene>
    <name evidence="4" type="ORF">KDL01_13935</name>
</gene>
<feature type="region of interest" description="Disordered" evidence="1">
    <location>
        <begin position="113"/>
        <end position="132"/>
    </location>
</feature>
<evidence type="ECO:0000313" key="4">
    <source>
        <dbReference type="EMBL" id="MBR7834370.1"/>
    </source>
</evidence>
<dbReference type="NCBIfam" id="NF033580">
    <property type="entry name" value="transpos_IS5_3"/>
    <property type="match status" value="1"/>
</dbReference>
<protein>
    <submittedName>
        <fullName evidence="4">IS5 family transposase</fullName>
    </submittedName>
</protein>